<sequence>MACKRSTSASCLRLAAISCFLVGAFQNLTFSIPEKIEETAQNKGISPAQYLKDVSNRAELYQKNNAVAGREEFVNTLNEAMVKSGLHVVIGGKSLGKTKIVQTVVDNAGNEAPLLYVNMRLPSKAKSTDALECLQEEAKRRWTAKNLPFGAEQLVSALSLVTGALGKANLKQGDDEGAVEALLSSLLNINKPEDFIKAFVAATTAAEKVPVMIVDEANIAFPNGNGGNGNGRRESAYRALATFVALTKEQRKASVVLVASDYAFPLGLQALGFNKYDALNTIVAPEVEEKPMLSVLQEWGLSQDLAQEFYETFGGNVFLCHQAVDKIREQFELGQERLFDPFNVRDNAGLDDLIGDPLTRKHMENLAQKGWSQVEGGAAEAETESQKGARIIAKKNFGAIIARQTTTFFDEALKEDMFRDPGAVRVLIPPTTYARKCIQRMVDTVKPSITRPQAGAVWVRQLKEDRSDRCQSVAPPRKHNCIGFYEQ</sequence>
<proteinExistence type="predicted"/>
<organism evidence="2">
    <name type="scientific">Cladocopium goreaui</name>
    <dbReference type="NCBI Taxonomy" id="2562237"/>
    <lineage>
        <taxon>Eukaryota</taxon>
        <taxon>Sar</taxon>
        <taxon>Alveolata</taxon>
        <taxon>Dinophyceae</taxon>
        <taxon>Suessiales</taxon>
        <taxon>Symbiodiniaceae</taxon>
        <taxon>Cladocopium</taxon>
    </lineage>
</organism>
<reference evidence="2" key="1">
    <citation type="submission" date="2022-10" db="EMBL/GenBank/DDBJ databases">
        <authorList>
            <person name="Chen Y."/>
            <person name="Dougan E. K."/>
            <person name="Chan C."/>
            <person name="Rhodes N."/>
            <person name="Thang M."/>
        </authorList>
    </citation>
    <scope>NUCLEOTIDE SEQUENCE</scope>
</reference>
<keyword evidence="4" id="KW-1185">Reference proteome</keyword>
<dbReference type="Proteomes" id="UP001152797">
    <property type="component" value="Unassembled WGS sequence"/>
</dbReference>
<feature type="chain" id="PRO_5043270789" evidence="1">
    <location>
        <begin position="32"/>
        <end position="487"/>
    </location>
</feature>
<evidence type="ECO:0000313" key="3">
    <source>
        <dbReference type="EMBL" id="CAL4784284.1"/>
    </source>
</evidence>
<evidence type="ECO:0000313" key="4">
    <source>
        <dbReference type="Proteomes" id="UP001152797"/>
    </source>
</evidence>
<dbReference type="SUPFAM" id="SSF52540">
    <property type="entry name" value="P-loop containing nucleoside triphosphate hydrolases"/>
    <property type="match status" value="1"/>
</dbReference>
<keyword evidence="1" id="KW-0732">Signal</keyword>
<dbReference type="EMBL" id="CAMXCT030002272">
    <property type="protein sequence ID" value="CAL4784284.1"/>
    <property type="molecule type" value="Genomic_DNA"/>
</dbReference>
<feature type="signal peptide" evidence="1">
    <location>
        <begin position="1"/>
        <end position="31"/>
    </location>
</feature>
<dbReference type="EMBL" id="CAMXCT010002272">
    <property type="protein sequence ID" value="CAI3996972.1"/>
    <property type="molecule type" value="Genomic_DNA"/>
</dbReference>
<dbReference type="Gene3D" id="3.40.50.300">
    <property type="entry name" value="P-loop containing nucleotide triphosphate hydrolases"/>
    <property type="match status" value="1"/>
</dbReference>
<reference evidence="3 4" key="2">
    <citation type="submission" date="2024-05" db="EMBL/GenBank/DDBJ databases">
        <authorList>
            <person name="Chen Y."/>
            <person name="Shah S."/>
            <person name="Dougan E. K."/>
            <person name="Thang M."/>
            <person name="Chan C."/>
        </authorList>
    </citation>
    <scope>NUCLEOTIDE SEQUENCE [LARGE SCALE GENOMIC DNA]</scope>
</reference>
<name>A0A9P1CTT0_9DINO</name>
<dbReference type="EMBL" id="CAMXCT020002272">
    <property type="protein sequence ID" value="CAL1150347.1"/>
    <property type="molecule type" value="Genomic_DNA"/>
</dbReference>
<dbReference type="InterPro" id="IPR027417">
    <property type="entry name" value="P-loop_NTPase"/>
</dbReference>
<evidence type="ECO:0000256" key="1">
    <source>
        <dbReference type="SAM" id="SignalP"/>
    </source>
</evidence>
<dbReference type="PANTHER" id="PTHR37096:SF1">
    <property type="entry name" value="AAA+ ATPASE DOMAIN-CONTAINING PROTEIN"/>
    <property type="match status" value="1"/>
</dbReference>
<evidence type="ECO:0000313" key="2">
    <source>
        <dbReference type="EMBL" id="CAI3996972.1"/>
    </source>
</evidence>
<dbReference type="PANTHER" id="PTHR37096">
    <property type="entry name" value="YALI0E33429P"/>
    <property type="match status" value="1"/>
</dbReference>
<dbReference type="InterPro" id="IPR051667">
    <property type="entry name" value="Archaeal_ATPase_domain"/>
</dbReference>
<comment type="caution">
    <text evidence="2">The sequence shown here is derived from an EMBL/GenBank/DDBJ whole genome shotgun (WGS) entry which is preliminary data.</text>
</comment>
<protein>
    <submittedName>
        <fullName evidence="3">HNH domain-containing protein</fullName>
    </submittedName>
</protein>
<accession>A0A9P1CTT0</accession>
<gene>
    <name evidence="2" type="ORF">C1SCF055_LOCUS23402</name>
</gene>
<dbReference type="AlphaFoldDB" id="A0A9P1CTT0"/>
<dbReference type="OrthoDB" id="435461at2759"/>